<name>A0ABD6EUH3_9BILA</name>
<accession>A0ABD6EUH3</accession>
<evidence type="ECO:0000313" key="2">
    <source>
        <dbReference type="Proteomes" id="UP001608902"/>
    </source>
</evidence>
<evidence type="ECO:0000313" key="1">
    <source>
        <dbReference type="EMBL" id="MFH4983170.1"/>
    </source>
</evidence>
<gene>
    <name evidence="1" type="ORF">AB6A40_009879</name>
</gene>
<dbReference type="Proteomes" id="UP001608902">
    <property type="component" value="Unassembled WGS sequence"/>
</dbReference>
<dbReference type="EMBL" id="JBGFUD010011326">
    <property type="protein sequence ID" value="MFH4983170.1"/>
    <property type="molecule type" value="Genomic_DNA"/>
</dbReference>
<comment type="caution">
    <text evidence="1">The sequence shown here is derived from an EMBL/GenBank/DDBJ whole genome shotgun (WGS) entry which is preliminary data.</text>
</comment>
<proteinExistence type="predicted"/>
<dbReference type="AlphaFoldDB" id="A0ABD6EUH3"/>
<keyword evidence="2" id="KW-1185">Reference proteome</keyword>
<reference evidence="1 2" key="1">
    <citation type="submission" date="2024-08" db="EMBL/GenBank/DDBJ databases">
        <title>Gnathostoma spinigerum genome.</title>
        <authorList>
            <person name="Gonzalez-Bertolin B."/>
            <person name="Monzon S."/>
            <person name="Zaballos A."/>
            <person name="Jimenez P."/>
            <person name="Dekumyoy P."/>
            <person name="Varona S."/>
            <person name="Cuesta I."/>
            <person name="Sumanam S."/>
            <person name="Adisakwattana P."/>
            <person name="Gasser R.B."/>
            <person name="Hernandez-Gonzalez A."/>
            <person name="Young N.D."/>
            <person name="Perteguer M.J."/>
        </authorList>
    </citation>
    <scope>NUCLEOTIDE SEQUENCE [LARGE SCALE GENOMIC DNA]</scope>
    <source>
        <strain evidence="1">AL3</strain>
        <tissue evidence="1">Liver</tissue>
    </source>
</reference>
<organism evidence="1 2">
    <name type="scientific">Gnathostoma spinigerum</name>
    <dbReference type="NCBI Taxonomy" id="75299"/>
    <lineage>
        <taxon>Eukaryota</taxon>
        <taxon>Metazoa</taxon>
        <taxon>Ecdysozoa</taxon>
        <taxon>Nematoda</taxon>
        <taxon>Chromadorea</taxon>
        <taxon>Rhabditida</taxon>
        <taxon>Spirurina</taxon>
        <taxon>Gnathostomatomorpha</taxon>
        <taxon>Gnathostomatoidea</taxon>
        <taxon>Gnathostomatidae</taxon>
        <taxon>Gnathostoma</taxon>
    </lineage>
</organism>
<sequence>MSSLLIGQIEFWNKLRQQRFSSDLRTKDDRHSSEFQELPAKLLKQFWKQTIIVYVQDRTSYYISVIRSDKMKSAMKG</sequence>
<protein>
    <submittedName>
        <fullName evidence="1">Uncharacterized protein</fullName>
    </submittedName>
</protein>